<dbReference type="EMBL" id="JACGWZ010000004">
    <property type="protein sequence ID" value="MBA8825855.1"/>
    <property type="molecule type" value="Genomic_DNA"/>
</dbReference>
<protein>
    <submittedName>
        <fullName evidence="1">Uncharacterized protein</fullName>
    </submittedName>
</protein>
<comment type="caution">
    <text evidence="1">The sequence shown here is derived from an EMBL/GenBank/DDBJ whole genome shotgun (WGS) entry which is preliminary data.</text>
</comment>
<dbReference type="Proteomes" id="UP000569329">
    <property type="component" value="Unassembled WGS sequence"/>
</dbReference>
<accession>A0A839E294</accession>
<gene>
    <name evidence="1" type="ORF">FHX42_003221</name>
</gene>
<sequence length="67" mass="7404">MPALNLEFSEEEMADLRNAAEREGQSLKSLAHDAVMQTVSSRKYLVEDAASRVARISAGLNKRLAEQ</sequence>
<evidence type="ECO:0000313" key="1">
    <source>
        <dbReference type="EMBL" id="MBA8825855.1"/>
    </source>
</evidence>
<keyword evidence="2" id="KW-1185">Reference proteome</keyword>
<dbReference type="RefSeq" id="WP_182545109.1">
    <property type="nucleotide sequence ID" value="NZ_JACGWZ010000004.1"/>
</dbReference>
<proteinExistence type="predicted"/>
<name>A0A839E294_9PSEU</name>
<organism evidence="1 2">
    <name type="scientific">Halosaccharopolyspora lacisalsi</name>
    <dbReference type="NCBI Taxonomy" id="1000566"/>
    <lineage>
        <taxon>Bacteria</taxon>
        <taxon>Bacillati</taxon>
        <taxon>Actinomycetota</taxon>
        <taxon>Actinomycetes</taxon>
        <taxon>Pseudonocardiales</taxon>
        <taxon>Pseudonocardiaceae</taxon>
        <taxon>Halosaccharopolyspora</taxon>
    </lineage>
</organism>
<evidence type="ECO:0000313" key="2">
    <source>
        <dbReference type="Proteomes" id="UP000569329"/>
    </source>
</evidence>
<reference evidence="1 2" key="1">
    <citation type="submission" date="2020-07" db="EMBL/GenBank/DDBJ databases">
        <title>Sequencing the genomes of 1000 actinobacteria strains.</title>
        <authorList>
            <person name="Klenk H.-P."/>
        </authorList>
    </citation>
    <scope>NUCLEOTIDE SEQUENCE [LARGE SCALE GENOMIC DNA]</scope>
    <source>
        <strain evidence="1 2">DSM 45975</strain>
    </source>
</reference>
<dbReference type="AlphaFoldDB" id="A0A839E294"/>